<name>A0A9J6AZR4_SOLCO</name>
<dbReference type="EMBL" id="JACXVP010000001">
    <property type="protein sequence ID" value="KAG5629770.1"/>
    <property type="molecule type" value="Genomic_DNA"/>
</dbReference>
<dbReference type="Proteomes" id="UP000824120">
    <property type="component" value="Chromosome 1"/>
</dbReference>
<evidence type="ECO:0000256" key="3">
    <source>
        <dbReference type="ARBA" id="ARBA00023002"/>
    </source>
</evidence>
<keyword evidence="2" id="KW-0521">NADP</keyword>
<comment type="caution">
    <text evidence="4">The sequence shown here is derived from an EMBL/GenBank/DDBJ whole genome shotgun (WGS) entry which is preliminary data.</text>
</comment>
<dbReference type="GO" id="GO:0016491">
    <property type="term" value="F:oxidoreductase activity"/>
    <property type="evidence" value="ECO:0007669"/>
    <property type="project" value="UniProtKB-KW"/>
</dbReference>
<dbReference type="OrthoDB" id="1933717at2759"/>
<dbReference type="Pfam" id="PF00106">
    <property type="entry name" value="adh_short"/>
    <property type="match status" value="1"/>
</dbReference>
<evidence type="ECO:0000313" key="4">
    <source>
        <dbReference type="EMBL" id="KAG5629770.1"/>
    </source>
</evidence>
<dbReference type="InterPro" id="IPR002347">
    <property type="entry name" value="SDR_fam"/>
</dbReference>
<protein>
    <submittedName>
        <fullName evidence="4">Uncharacterized protein</fullName>
    </submittedName>
</protein>
<organism evidence="4 5">
    <name type="scientific">Solanum commersonii</name>
    <name type="common">Commerson's wild potato</name>
    <name type="synonym">Commerson's nightshade</name>
    <dbReference type="NCBI Taxonomy" id="4109"/>
    <lineage>
        <taxon>Eukaryota</taxon>
        <taxon>Viridiplantae</taxon>
        <taxon>Streptophyta</taxon>
        <taxon>Embryophyta</taxon>
        <taxon>Tracheophyta</taxon>
        <taxon>Spermatophyta</taxon>
        <taxon>Magnoliopsida</taxon>
        <taxon>eudicotyledons</taxon>
        <taxon>Gunneridae</taxon>
        <taxon>Pentapetalae</taxon>
        <taxon>asterids</taxon>
        <taxon>lamiids</taxon>
        <taxon>Solanales</taxon>
        <taxon>Solanaceae</taxon>
        <taxon>Solanoideae</taxon>
        <taxon>Solaneae</taxon>
        <taxon>Solanum</taxon>
    </lineage>
</organism>
<sequence length="167" mass="19113">MEATSLLNEQGLSNIVFHQLDVQDAQSIESLEKFIQTHYGRLDILVNNDGAYGVIVDEDVLRALNVDPEDWLARKVVNVIQVAMKTTYESDKLCLDTNYYSVKNVTKALFPLLQNSPSKRNVNVSSLRSELKRVPNKDRRKELLGDVENLIEDKIDKILQNFLHDLK</sequence>
<dbReference type="InterPro" id="IPR036291">
    <property type="entry name" value="NAD(P)-bd_dom_sf"/>
</dbReference>
<keyword evidence="3" id="KW-0560">Oxidoreductase</keyword>
<dbReference type="PANTHER" id="PTHR43490:SF73">
    <property type="entry name" value="OS07G0685800 PROTEIN"/>
    <property type="match status" value="1"/>
</dbReference>
<comment type="similarity">
    <text evidence="1">Belongs to the short-chain dehydrogenases/reductases (SDR) family.</text>
</comment>
<evidence type="ECO:0000313" key="5">
    <source>
        <dbReference type="Proteomes" id="UP000824120"/>
    </source>
</evidence>
<dbReference type="SUPFAM" id="SSF51735">
    <property type="entry name" value="NAD(P)-binding Rossmann-fold domains"/>
    <property type="match status" value="1"/>
</dbReference>
<gene>
    <name evidence="4" type="ORF">H5410_001487</name>
</gene>
<evidence type="ECO:0000256" key="1">
    <source>
        <dbReference type="ARBA" id="ARBA00006484"/>
    </source>
</evidence>
<proteinExistence type="inferred from homology"/>
<dbReference type="GO" id="GO:0016020">
    <property type="term" value="C:membrane"/>
    <property type="evidence" value="ECO:0007669"/>
    <property type="project" value="TreeGrafter"/>
</dbReference>
<dbReference type="PANTHER" id="PTHR43490">
    <property type="entry name" value="(+)-NEOMENTHOL DEHYDROGENASE"/>
    <property type="match status" value="1"/>
</dbReference>
<dbReference type="AlphaFoldDB" id="A0A9J6AZR4"/>
<reference evidence="4 5" key="1">
    <citation type="submission" date="2020-09" db="EMBL/GenBank/DDBJ databases">
        <title>De no assembly of potato wild relative species, Solanum commersonii.</title>
        <authorList>
            <person name="Cho K."/>
        </authorList>
    </citation>
    <scope>NUCLEOTIDE SEQUENCE [LARGE SCALE GENOMIC DNA]</scope>
    <source>
        <strain evidence="4">LZ3.2</strain>
        <tissue evidence="4">Leaf</tissue>
    </source>
</reference>
<dbReference type="Gene3D" id="3.40.50.720">
    <property type="entry name" value="NAD(P)-binding Rossmann-like Domain"/>
    <property type="match status" value="1"/>
</dbReference>
<evidence type="ECO:0000256" key="2">
    <source>
        <dbReference type="ARBA" id="ARBA00022857"/>
    </source>
</evidence>
<keyword evidence="5" id="KW-1185">Reference proteome</keyword>
<accession>A0A9J6AZR4</accession>